<feature type="transmembrane region" description="Helical" evidence="1">
    <location>
        <begin position="158"/>
        <end position="175"/>
    </location>
</feature>
<evidence type="ECO:0000313" key="3">
    <source>
        <dbReference type="EMBL" id="MRH79033.1"/>
    </source>
</evidence>
<feature type="transmembrane region" description="Helical" evidence="1">
    <location>
        <begin position="311"/>
        <end position="334"/>
    </location>
</feature>
<dbReference type="Pfam" id="PF01757">
    <property type="entry name" value="Acyl_transf_3"/>
    <property type="match status" value="1"/>
</dbReference>
<comment type="caution">
    <text evidence="3">The sequence shown here is derived from an EMBL/GenBank/DDBJ whole genome shotgun (WGS) entry which is preliminary data.</text>
</comment>
<dbReference type="EMBL" id="WJPP01000005">
    <property type="protein sequence ID" value="MRH79033.1"/>
    <property type="molecule type" value="Genomic_DNA"/>
</dbReference>
<dbReference type="PANTHER" id="PTHR37312">
    <property type="entry name" value="MEMBRANE-BOUND ACYLTRANSFERASE YKRP-RELATED"/>
    <property type="match status" value="1"/>
</dbReference>
<keyword evidence="3" id="KW-0012">Acyltransferase</keyword>
<evidence type="ECO:0000256" key="1">
    <source>
        <dbReference type="SAM" id="Phobius"/>
    </source>
</evidence>
<feature type="transmembrane region" description="Helical" evidence="1">
    <location>
        <begin position="212"/>
        <end position="232"/>
    </location>
</feature>
<evidence type="ECO:0000259" key="2">
    <source>
        <dbReference type="Pfam" id="PF01757"/>
    </source>
</evidence>
<feature type="transmembrane region" description="Helical" evidence="1">
    <location>
        <begin position="12"/>
        <end position="32"/>
    </location>
</feature>
<reference evidence="3 4" key="1">
    <citation type="submission" date="2019-11" db="EMBL/GenBank/DDBJ databases">
        <authorList>
            <person name="Zhang X.Y."/>
        </authorList>
    </citation>
    <scope>NUCLEOTIDE SEQUENCE [LARGE SCALE GENOMIC DNA]</scope>
    <source>
        <strain evidence="3 4">C176</strain>
    </source>
</reference>
<feature type="transmembrane region" description="Helical" evidence="1">
    <location>
        <begin position="181"/>
        <end position="200"/>
    </location>
</feature>
<feature type="transmembrane region" description="Helical" evidence="1">
    <location>
        <begin position="134"/>
        <end position="151"/>
    </location>
</feature>
<accession>A0A6N7QUJ6</accession>
<dbReference type="PANTHER" id="PTHR37312:SF1">
    <property type="entry name" value="MEMBRANE-BOUND ACYLTRANSFERASE YKRP-RELATED"/>
    <property type="match status" value="1"/>
</dbReference>
<keyword evidence="1" id="KW-0472">Membrane</keyword>
<feature type="transmembrane region" description="Helical" evidence="1">
    <location>
        <begin position="38"/>
        <end position="58"/>
    </location>
</feature>
<feature type="transmembrane region" description="Helical" evidence="1">
    <location>
        <begin position="244"/>
        <end position="265"/>
    </location>
</feature>
<proteinExistence type="predicted"/>
<organism evidence="3 4">
    <name type="scientific">Spiribacter salilacus</name>
    <dbReference type="NCBI Taxonomy" id="2664894"/>
    <lineage>
        <taxon>Bacteria</taxon>
        <taxon>Pseudomonadati</taxon>
        <taxon>Pseudomonadota</taxon>
        <taxon>Gammaproteobacteria</taxon>
        <taxon>Chromatiales</taxon>
        <taxon>Ectothiorhodospiraceae</taxon>
        <taxon>Spiribacter</taxon>
    </lineage>
</organism>
<feature type="transmembrane region" description="Helical" evidence="1">
    <location>
        <begin position="272"/>
        <end position="291"/>
    </location>
</feature>
<dbReference type="InterPro" id="IPR002656">
    <property type="entry name" value="Acyl_transf_3_dom"/>
</dbReference>
<sequence>MMLEAQQTRIEWIDALKGLGISLIVLGHVWSLEQPPEFYVWLFAFHVPVFFFASGLTLRPDKTALFGFLRRRTVQLMLPYLVYALLGYVFYLIGYGLSRNLSVAPAAFDYGLLRPLIGILEGRVGDGRLVNSPVWFLPALLIALGLTHGINRLVRNHTLRLSLIVGLSGSALLLAERVVTPLGLSTGVIAILFVQLGYEYRQRGYPSPNTDAYTIALLMVTLLISLFARANGPVGLAGPTVNNPALFVLFAINGIAVCVMAVRLAPSAVQRLLAAIGHHSLAILVTHMLIIKSLKVMLSLAGGVSFYDIEHSLPLGLVVLAATAVLSIPTVWFIERWLPWSLGRFSR</sequence>
<dbReference type="RefSeq" id="WP_153720078.1">
    <property type="nucleotide sequence ID" value="NZ_WJPP01000005.1"/>
</dbReference>
<feature type="transmembrane region" description="Helical" evidence="1">
    <location>
        <begin position="78"/>
        <end position="97"/>
    </location>
</feature>
<feature type="domain" description="Acyltransferase 3" evidence="2">
    <location>
        <begin position="11"/>
        <end position="330"/>
    </location>
</feature>
<dbReference type="AlphaFoldDB" id="A0A6N7QUJ6"/>
<keyword evidence="3" id="KW-0808">Transferase</keyword>
<protein>
    <submittedName>
        <fullName evidence="3">Acyltransferase family protein</fullName>
    </submittedName>
</protein>
<keyword evidence="4" id="KW-1185">Reference proteome</keyword>
<gene>
    <name evidence="3" type="ORF">GH984_10000</name>
</gene>
<keyword evidence="1" id="KW-0812">Transmembrane</keyword>
<dbReference type="Proteomes" id="UP000433788">
    <property type="component" value="Unassembled WGS sequence"/>
</dbReference>
<dbReference type="InterPro" id="IPR052734">
    <property type="entry name" value="Nod_factor_acetyltransferase"/>
</dbReference>
<evidence type="ECO:0000313" key="4">
    <source>
        <dbReference type="Proteomes" id="UP000433788"/>
    </source>
</evidence>
<dbReference type="GO" id="GO:0016747">
    <property type="term" value="F:acyltransferase activity, transferring groups other than amino-acyl groups"/>
    <property type="evidence" value="ECO:0007669"/>
    <property type="project" value="InterPro"/>
</dbReference>
<name>A0A6N7QUJ6_9GAMM</name>
<keyword evidence="1" id="KW-1133">Transmembrane helix</keyword>